<comment type="caution">
    <text evidence="1">The sequence shown here is derived from an EMBL/GenBank/DDBJ whole genome shotgun (WGS) entry which is preliminary data.</text>
</comment>
<name>A0ABQ7ZXJ2_BRANA</name>
<accession>A0ABQ7ZXJ2</accession>
<protein>
    <submittedName>
        <fullName evidence="1">Uncharacterized protein</fullName>
    </submittedName>
</protein>
<dbReference type="Proteomes" id="UP000824890">
    <property type="component" value="Unassembled WGS sequence"/>
</dbReference>
<keyword evidence="2" id="KW-1185">Reference proteome</keyword>
<feature type="non-terminal residue" evidence="1">
    <location>
        <position position="1"/>
    </location>
</feature>
<sequence length="249" mass="27627">LGCQLGNRIPVVKTHRIRTVSLNFAVGLRYALRPIETVFCGSPINCSPPCSLFVVDLRRDCRDSVTAIVLAGDVGGKDGLKNLHVSVGVEKHWKGHDSISHVLIASNPYRYVVELDLESVSLPGIQSDNTGVNCMTSASRTVIRLLKRIESLGLERNNSKNRQERLVLLALLLLRTPSPLMHMCSPQSCDQSVRERGLSLKLTVWIGGNPVEGNVETEHESLEIERRVCYLATKGSERMRFETCPSKKI</sequence>
<proteinExistence type="predicted"/>
<reference evidence="1 2" key="1">
    <citation type="submission" date="2021-05" db="EMBL/GenBank/DDBJ databases">
        <title>Genome Assembly of Synthetic Allotetraploid Brassica napus Reveals Homoeologous Exchanges between Subgenomes.</title>
        <authorList>
            <person name="Davis J.T."/>
        </authorList>
    </citation>
    <scope>NUCLEOTIDE SEQUENCE [LARGE SCALE GENOMIC DNA]</scope>
    <source>
        <strain evidence="2">cv. Da-Ae</strain>
        <tissue evidence="1">Seedling</tissue>
    </source>
</reference>
<organism evidence="1 2">
    <name type="scientific">Brassica napus</name>
    <name type="common">Rape</name>
    <dbReference type="NCBI Taxonomy" id="3708"/>
    <lineage>
        <taxon>Eukaryota</taxon>
        <taxon>Viridiplantae</taxon>
        <taxon>Streptophyta</taxon>
        <taxon>Embryophyta</taxon>
        <taxon>Tracheophyta</taxon>
        <taxon>Spermatophyta</taxon>
        <taxon>Magnoliopsida</taxon>
        <taxon>eudicotyledons</taxon>
        <taxon>Gunneridae</taxon>
        <taxon>Pentapetalae</taxon>
        <taxon>rosids</taxon>
        <taxon>malvids</taxon>
        <taxon>Brassicales</taxon>
        <taxon>Brassicaceae</taxon>
        <taxon>Brassiceae</taxon>
        <taxon>Brassica</taxon>
    </lineage>
</organism>
<gene>
    <name evidence="1" type="ORF">HID58_061038</name>
</gene>
<evidence type="ECO:0000313" key="2">
    <source>
        <dbReference type="Proteomes" id="UP000824890"/>
    </source>
</evidence>
<dbReference type="EMBL" id="JAGKQM010000014">
    <property type="protein sequence ID" value="KAH0884942.1"/>
    <property type="molecule type" value="Genomic_DNA"/>
</dbReference>
<evidence type="ECO:0000313" key="1">
    <source>
        <dbReference type="EMBL" id="KAH0884942.1"/>
    </source>
</evidence>